<name>A0A9W8JXH1_9AGAR</name>
<reference evidence="3" key="1">
    <citation type="submission" date="2022-07" db="EMBL/GenBank/DDBJ databases">
        <title>Genome Sequence of Agrocybe chaxingu.</title>
        <authorList>
            <person name="Buettner E."/>
        </authorList>
    </citation>
    <scope>NUCLEOTIDE SEQUENCE</scope>
    <source>
        <strain evidence="3">MP-N11</strain>
    </source>
</reference>
<feature type="domain" description="DUF6589" evidence="2">
    <location>
        <begin position="614"/>
        <end position="716"/>
    </location>
</feature>
<dbReference type="OrthoDB" id="3256296at2759"/>
<proteinExistence type="predicted"/>
<comment type="caution">
    <text evidence="3">The sequence shown here is derived from an EMBL/GenBank/DDBJ whole genome shotgun (WGS) entry which is preliminary data.</text>
</comment>
<feature type="region of interest" description="Disordered" evidence="1">
    <location>
        <begin position="555"/>
        <end position="590"/>
    </location>
</feature>
<evidence type="ECO:0000313" key="3">
    <source>
        <dbReference type="EMBL" id="KAJ3494472.1"/>
    </source>
</evidence>
<keyword evidence="4" id="KW-1185">Reference proteome</keyword>
<evidence type="ECO:0000313" key="4">
    <source>
        <dbReference type="Proteomes" id="UP001148786"/>
    </source>
</evidence>
<feature type="domain" description="DUF6589" evidence="2">
    <location>
        <begin position="275"/>
        <end position="613"/>
    </location>
</feature>
<organism evidence="3 4">
    <name type="scientific">Agrocybe chaxingu</name>
    <dbReference type="NCBI Taxonomy" id="84603"/>
    <lineage>
        <taxon>Eukaryota</taxon>
        <taxon>Fungi</taxon>
        <taxon>Dikarya</taxon>
        <taxon>Basidiomycota</taxon>
        <taxon>Agaricomycotina</taxon>
        <taxon>Agaricomycetes</taxon>
        <taxon>Agaricomycetidae</taxon>
        <taxon>Agaricales</taxon>
        <taxon>Agaricineae</taxon>
        <taxon>Strophariaceae</taxon>
        <taxon>Agrocybe</taxon>
    </lineage>
</organism>
<accession>A0A9W8JXH1</accession>
<evidence type="ECO:0000259" key="2">
    <source>
        <dbReference type="Pfam" id="PF20231"/>
    </source>
</evidence>
<dbReference type="InterPro" id="IPR046496">
    <property type="entry name" value="DUF6589"/>
</dbReference>
<dbReference type="EMBL" id="JANKHO010002127">
    <property type="protein sequence ID" value="KAJ3494472.1"/>
    <property type="molecule type" value="Genomic_DNA"/>
</dbReference>
<dbReference type="AlphaFoldDB" id="A0A9W8JXH1"/>
<gene>
    <name evidence="3" type="ORF">NLJ89_g10801</name>
</gene>
<sequence>MYASNFLQGRNTYTAATIIDLWFRGPDGRVTLADSNHIAMYATSPEYTSIKPARAALSAFAVQLVISKARREAKSAVLSKSGLHATTKKRGTQKIQWADVGDTTVSRVKDIIKAHSPIGWEVIHAIAGNESHDRKRRPLDMVCTHVMSSLLFSRNNEARLLPLVQGLLYFAHSAPADLIAYGSRIGAMPAYTTISKSLRGLADHQAQITKEVARDPTKSGFTQFDNVQNYLRQQDHRLGRVNQMNIGVSGTFCEVEGVDLTAGDLDDRRQRLLENKRADLTVEQLLAFIDHQHTRTVFSLHWLQTLISAVPELSKWQKHVTMLFETKATKIQLPSKATKVHPLASISKNETVTTELKDIIIDICQQLGISEGDYDRRLIFVGGDGLTFQKVVELKKYLQFHKDPFQSFEIIEPVLALWHTEWTDLSRIFEVHWDGLMSKDPSSLGHSASCINRPAPSNLKKVDYYPAAELMYLFLEARMLDCWRLYFKCDDIFLYFEGLATSDSLPDIEDLVRAAERLHSSYSTTRAAHLALDDLSSPTPWAEFVPSGSRWIPPIVHSSSQEDTETSHKPSSKKQLRKASQPDSDRHKNGDRVLSNSILFMRDALVSREMAYAHTKYSGYLLETICRLELESSPALRETILRTTLINLMGKPGGFTAADLMQEYFNRLLEAIVEKKGVEYGDTFIREVISRNLHHFARIKLDTRLGVGLTKRSGNHSAPHQNPEMRILLNTYRDSELHLRRPGRFIQDVDKDNFQDGLRKLRESKLKKWVGDTTSTRNLLAGLASSAAMLDGGNVNLVDEDDEDDTLADRPSLGFGYIVDGELVIGPMSVHEMELEEYVSRLEDQVEISTDIESDDAVDSDDAD</sequence>
<dbReference type="Proteomes" id="UP001148786">
    <property type="component" value="Unassembled WGS sequence"/>
</dbReference>
<protein>
    <recommendedName>
        <fullName evidence="2">DUF6589 domain-containing protein</fullName>
    </recommendedName>
</protein>
<dbReference type="Pfam" id="PF20231">
    <property type="entry name" value="DUF6589"/>
    <property type="match status" value="2"/>
</dbReference>
<evidence type="ECO:0000256" key="1">
    <source>
        <dbReference type="SAM" id="MobiDB-lite"/>
    </source>
</evidence>